<keyword evidence="1" id="KW-1133">Transmembrane helix</keyword>
<dbReference type="Proteomes" id="UP000179059">
    <property type="component" value="Unassembled WGS sequence"/>
</dbReference>
<comment type="caution">
    <text evidence="2">The sequence shown here is derived from an EMBL/GenBank/DDBJ whole genome shotgun (WGS) entry which is preliminary data.</text>
</comment>
<sequence>MGQFKLKLLKIVLGLGAIYYLVGAFAHFFAVTLFPFFDARLYAPYQDSLIALCALIFAALLVTVARDPDKNSDVLKLIIAGASVASVFSIAIIWRIDFAALGAPDKELQTIVEGLLGFGFVGALLLLYPRKQG</sequence>
<evidence type="ECO:0000313" key="3">
    <source>
        <dbReference type="Proteomes" id="UP000179059"/>
    </source>
</evidence>
<protein>
    <submittedName>
        <fullName evidence="2">Uncharacterized protein</fullName>
    </submittedName>
</protein>
<organism evidence="2 3">
    <name type="scientific">Candidatus Liptonbacteria bacterium RIFCSPHIGHO2_01_FULL_57_28</name>
    <dbReference type="NCBI Taxonomy" id="1798647"/>
    <lineage>
        <taxon>Bacteria</taxon>
        <taxon>Candidatus Liptoniibacteriota</taxon>
    </lineage>
</organism>
<dbReference type="EMBL" id="MHKX01000032">
    <property type="protein sequence ID" value="OGY97500.1"/>
    <property type="molecule type" value="Genomic_DNA"/>
</dbReference>
<accession>A0A1G2CA06</accession>
<dbReference type="AlphaFoldDB" id="A0A1G2CA06"/>
<dbReference type="STRING" id="1798647.A2855_02515"/>
<proteinExistence type="predicted"/>
<keyword evidence="1" id="KW-0812">Transmembrane</keyword>
<gene>
    <name evidence="2" type="ORF">A2855_02515</name>
</gene>
<feature type="transmembrane region" description="Helical" evidence="1">
    <location>
        <begin position="49"/>
        <end position="65"/>
    </location>
</feature>
<keyword evidence="1" id="KW-0472">Membrane</keyword>
<reference evidence="2 3" key="1">
    <citation type="journal article" date="2016" name="Nat. Commun.">
        <title>Thousands of microbial genomes shed light on interconnected biogeochemical processes in an aquifer system.</title>
        <authorList>
            <person name="Anantharaman K."/>
            <person name="Brown C.T."/>
            <person name="Hug L.A."/>
            <person name="Sharon I."/>
            <person name="Castelle C.J."/>
            <person name="Probst A.J."/>
            <person name="Thomas B.C."/>
            <person name="Singh A."/>
            <person name="Wilkins M.J."/>
            <person name="Karaoz U."/>
            <person name="Brodie E.L."/>
            <person name="Williams K.H."/>
            <person name="Hubbard S.S."/>
            <person name="Banfield J.F."/>
        </authorList>
    </citation>
    <scope>NUCLEOTIDE SEQUENCE [LARGE SCALE GENOMIC DNA]</scope>
</reference>
<feature type="transmembrane region" description="Helical" evidence="1">
    <location>
        <begin position="77"/>
        <end position="96"/>
    </location>
</feature>
<name>A0A1G2CA06_9BACT</name>
<evidence type="ECO:0000313" key="2">
    <source>
        <dbReference type="EMBL" id="OGY97500.1"/>
    </source>
</evidence>
<feature type="transmembrane region" description="Helical" evidence="1">
    <location>
        <begin position="12"/>
        <end position="37"/>
    </location>
</feature>
<evidence type="ECO:0000256" key="1">
    <source>
        <dbReference type="SAM" id="Phobius"/>
    </source>
</evidence>
<feature type="transmembrane region" description="Helical" evidence="1">
    <location>
        <begin position="108"/>
        <end position="128"/>
    </location>
</feature>